<dbReference type="Proteomes" id="UP000199415">
    <property type="component" value="Unassembled WGS sequence"/>
</dbReference>
<evidence type="ECO:0000256" key="1">
    <source>
        <dbReference type="SAM" id="SignalP"/>
    </source>
</evidence>
<keyword evidence="1" id="KW-0732">Signal</keyword>
<dbReference type="InterPro" id="IPR046634">
    <property type="entry name" value="DUF6746"/>
</dbReference>
<reference evidence="2 3" key="1">
    <citation type="submission" date="2016-10" db="EMBL/GenBank/DDBJ databases">
        <authorList>
            <person name="de Groot N.N."/>
        </authorList>
    </citation>
    <scope>NUCLEOTIDE SEQUENCE [LARGE SCALE GENOMIC DNA]</scope>
    <source>
        <strain evidence="2 3">DSM 25584</strain>
    </source>
</reference>
<keyword evidence="3" id="KW-1185">Reference proteome</keyword>
<dbReference type="EMBL" id="FNCE01000003">
    <property type="protein sequence ID" value="SDF88728.1"/>
    <property type="molecule type" value="Genomic_DNA"/>
</dbReference>
<name>A0A1G7PR59_9PROT</name>
<feature type="signal peptide" evidence="1">
    <location>
        <begin position="1"/>
        <end position="22"/>
    </location>
</feature>
<evidence type="ECO:0000313" key="2">
    <source>
        <dbReference type="EMBL" id="SDF88728.1"/>
    </source>
</evidence>
<sequence length="135" mass="14752">MQARWIALALAAGIMAAGPAQAGSGHDDDHGHDDRVEHYEGKKIESREQAVEALRSVNAKLDELLAGELTPQTMNTVHKISYTMENALPYLHSNTDSAAKSLEKMHLASERMEAEAVKTNGEAYLKDLRTILGEP</sequence>
<evidence type="ECO:0000313" key="3">
    <source>
        <dbReference type="Proteomes" id="UP000199415"/>
    </source>
</evidence>
<gene>
    <name evidence="2" type="ORF">SAMN05216241_10334</name>
</gene>
<dbReference type="Pfam" id="PF20531">
    <property type="entry name" value="DUF6746"/>
    <property type="match status" value="1"/>
</dbReference>
<protein>
    <submittedName>
        <fullName evidence="2">Uncharacterized protein</fullName>
    </submittedName>
</protein>
<proteinExistence type="predicted"/>
<dbReference type="OrthoDB" id="5975812at2"/>
<organism evidence="2 3">
    <name type="scientific">Limimonas halophila</name>
    <dbReference type="NCBI Taxonomy" id="1082479"/>
    <lineage>
        <taxon>Bacteria</taxon>
        <taxon>Pseudomonadati</taxon>
        <taxon>Pseudomonadota</taxon>
        <taxon>Alphaproteobacteria</taxon>
        <taxon>Rhodospirillales</taxon>
        <taxon>Rhodovibrionaceae</taxon>
        <taxon>Limimonas</taxon>
    </lineage>
</organism>
<feature type="chain" id="PRO_5011741278" evidence="1">
    <location>
        <begin position="23"/>
        <end position="135"/>
    </location>
</feature>
<dbReference type="AlphaFoldDB" id="A0A1G7PR59"/>
<accession>A0A1G7PR59</accession>
<dbReference type="RefSeq" id="WP_143006173.1">
    <property type="nucleotide sequence ID" value="NZ_FNCE01000003.1"/>
</dbReference>